<evidence type="ECO:0000313" key="2">
    <source>
        <dbReference type="Proteomes" id="UP000009016"/>
    </source>
</evidence>
<gene>
    <name evidence="1" type="ORF">CC2_185</name>
</gene>
<organism evidence="1 2">
    <name type="scientific">Aeromonas phage CC2</name>
    <dbReference type="NCBI Taxonomy" id="1204516"/>
    <lineage>
        <taxon>Viruses</taxon>
        <taxon>Duplodnaviria</taxon>
        <taxon>Heunggongvirae</taxon>
        <taxon>Uroviricota</taxon>
        <taxon>Caudoviricetes</taxon>
        <taxon>Pantevenvirales</taxon>
        <taxon>Straboviridae</taxon>
        <taxon>Emmerichvirinae</taxon>
        <taxon>Ceceduovirus</taxon>
        <taxon>Ceceduovirus cc2</taxon>
    </lineage>
</organism>
<protein>
    <submittedName>
        <fullName evidence="1">Uncharacterized protein</fullName>
    </submittedName>
</protein>
<sequence length="98" mass="11488">MIMFKDIKTKHFHELKFEVVISQKDFDVDVEIWKDHFYESFVDFCDQYVDDFNTSIVPEDDNVLGFVITSDTVGGIIDVYKYVESYLSECAYTINTMG</sequence>
<name>I6WBE1_9CAUD</name>
<accession>I6WBE1</accession>
<keyword evidence="2" id="KW-1185">Reference proteome</keyword>
<dbReference type="KEGG" id="vg:14016232"/>
<dbReference type="GeneID" id="14016232"/>
<proteinExistence type="predicted"/>
<dbReference type="Proteomes" id="UP000009016">
    <property type="component" value="Segment"/>
</dbReference>
<reference evidence="1 2" key="1">
    <citation type="journal article" date="2012" name="J. Virol.">
        <title>Complete Genome Sequence of Aeromonas hydrophila Phage CC2.</title>
        <authorList>
            <person name="Shen C.J."/>
            <person name="Liu Y.J."/>
            <person name="Lu C.P."/>
        </authorList>
    </citation>
    <scope>NUCLEOTIDE SEQUENCE [LARGE SCALE GENOMIC DNA]</scope>
</reference>
<dbReference type="EMBL" id="JX123262">
    <property type="protein sequence ID" value="AFN39250.1"/>
    <property type="molecule type" value="Genomic_DNA"/>
</dbReference>
<evidence type="ECO:0000313" key="1">
    <source>
        <dbReference type="EMBL" id="AFN39250.1"/>
    </source>
</evidence>
<dbReference type="RefSeq" id="YP_007010211.1">
    <property type="nucleotide sequence ID" value="NC_019538.1"/>
</dbReference>